<feature type="compositionally biased region" description="Low complexity" evidence="1">
    <location>
        <begin position="67"/>
        <end position="77"/>
    </location>
</feature>
<dbReference type="AlphaFoldDB" id="A0A3P7Q470"/>
<protein>
    <submittedName>
        <fullName evidence="2">Uncharacterized protein</fullName>
    </submittedName>
</protein>
<feature type="region of interest" description="Disordered" evidence="1">
    <location>
        <begin position="58"/>
        <end position="77"/>
    </location>
</feature>
<feature type="region of interest" description="Disordered" evidence="1">
    <location>
        <begin position="1"/>
        <end position="43"/>
    </location>
</feature>
<organism evidence="2 3">
    <name type="scientific">Cylicostephanus goldi</name>
    <name type="common">Nematode worm</name>
    <dbReference type="NCBI Taxonomy" id="71465"/>
    <lineage>
        <taxon>Eukaryota</taxon>
        <taxon>Metazoa</taxon>
        <taxon>Ecdysozoa</taxon>
        <taxon>Nematoda</taxon>
        <taxon>Chromadorea</taxon>
        <taxon>Rhabditida</taxon>
        <taxon>Rhabditina</taxon>
        <taxon>Rhabditomorpha</taxon>
        <taxon>Strongyloidea</taxon>
        <taxon>Strongylidae</taxon>
        <taxon>Cylicostephanus</taxon>
    </lineage>
</organism>
<gene>
    <name evidence="2" type="ORF">CGOC_LOCUS10085</name>
</gene>
<evidence type="ECO:0000313" key="3">
    <source>
        <dbReference type="Proteomes" id="UP000271889"/>
    </source>
</evidence>
<dbReference type="EMBL" id="UYRV01109639">
    <property type="protein sequence ID" value="VDN25356.1"/>
    <property type="molecule type" value="Genomic_DNA"/>
</dbReference>
<evidence type="ECO:0000313" key="2">
    <source>
        <dbReference type="EMBL" id="VDN25356.1"/>
    </source>
</evidence>
<dbReference type="Proteomes" id="UP000271889">
    <property type="component" value="Unassembled WGS sequence"/>
</dbReference>
<sequence length="118" mass="12831">MTDGNYLAGPPKKTKHRPTLLDLFQSKPSSPTPSNRGRSPNGAIHKCIIELDDDDGFGRIKSDKESPSTSLARTSTSRSIFYDHCPHNGYDGSQKEIWGACGHSICAKGQSGKEADRL</sequence>
<keyword evidence="3" id="KW-1185">Reference proteome</keyword>
<feature type="compositionally biased region" description="Polar residues" evidence="1">
    <location>
        <begin position="26"/>
        <end position="38"/>
    </location>
</feature>
<accession>A0A3P7Q470</accession>
<evidence type="ECO:0000256" key="1">
    <source>
        <dbReference type="SAM" id="MobiDB-lite"/>
    </source>
</evidence>
<proteinExistence type="predicted"/>
<reference evidence="2 3" key="1">
    <citation type="submission" date="2018-11" db="EMBL/GenBank/DDBJ databases">
        <authorList>
            <consortium name="Pathogen Informatics"/>
        </authorList>
    </citation>
    <scope>NUCLEOTIDE SEQUENCE [LARGE SCALE GENOMIC DNA]</scope>
</reference>
<name>A0A3P7Q470_CYLGO</name>